<gene>
    <name evidence="1" type="ORF">NCTC7927_03722</name>
</gene>
<name>A0A376MAG1_ECOLX</name>
<accession>A0A376MAG1</accession>
<dbReference type="Proteomes" id="UP000254043">
    <property type="component" value="Unassembled WGS sequence"/>
</dbReference>
<protein>
    <submittedName>
        <fullName evidence="1">Putative prophage protein</fullName>
    </submittedName>
</protein>
<reference evidence="1 2" key="1">
    <citation type="submission" date="2018-06" db="EMBL/GenBank/DDBJ databases">
        <authorList>
            <consortium name="Pathogen Informatics"/>
            <person name="Doyle S."/>
        </authorList>
    </citation>
    <scope>NUCLEOTIDE SEQUENCE [LARGE SCALE GENOMIC DNA]</scope>
    <source>
        <strain evidence="1 2">NCTC7927</strain>
    </source>
</reference>
<dbReference type="EMBL" id="UGAK01000003">
    <property type="protein sequence ID" value="STF94845.1"/>
    <property type="molecule type" value="Genomic_DNA"/>
</dbReference>
<proteinExistence type="predicted"/>
<evidence type="ECO:0000313" key="1">
    <source>
        <dbReference type="EMBL" id="STF94845.1"/>
    </source>
</evidence>
<organism evidence="1 2">
    <name type="scientific">Escherichia coli</name>
    <dbReference type="NCBI Taxonomy" id="562"/>
    <lineage>
        <taxon>Bacteria</taxon>
        <taxon>Pseudomonadati</taxon>
        <taxon>Pseudomonadota</taxon>
        <taxon>Gammaproteobacteria</taxon>
        <taxon>Enterobacterales</taxon>
        <taxon>Enterobacteriaceae</taxon>
        <taxon>Escherichia</taxon>
    </lineage>
</organism>
<sequence>MRIHQNNLTNISAENMNQGRQMAIIHRDRTQAKYKALDMTELSLKVAIRTIDRHVGEGYAKEHPDLISAFMTTAAANFATLTEREIAEAEQVTTINVKTGEVES</sequence>
<evidence type="ECO:0000313" key="2">
    <source>
        <dbReference type="Proteomes" id="UP000254043"/>
    </source>
</evidence>
<dbReference type="AlphaFoldDB" id="A0A376MAG1"/>